<organism evidence="2 3">
    <name type="scientific">Exidia glandulosa HHB12029</name>
    <dbReference type="NCBI Taxonomy" id="1314781"/>
    <lineage>
        <taxon>Eukaryota</taxon>
        <taxon>Fungi</taxon>
        <taxon>Dikarya</taxon>
        <taxon>Basidiomycota</taxon>
        <taxon>Agaricomycotina</taxon>
        <taxon>Agaricomycetes</taxon>
        <taxon>Auriculariales</taxon>
        <taxon>Exidiaceae</taxon>
        <taxon>Exidia</taxon>
    </lineage>
</organism>
<keyword evidence="3" id="KW-1185">Reference proteome</keyword>
<proteinExistence type="predicted"/>
<reference evidence="2 3" key="1">
    <citation type="journal article" date="2016" name="Mol. Biol. Evol.">
        <title>Comparative Genomics of Early-Diverging Mushroom-Forming Fungi Provides Insights into the Origins of Lignocellulose Decay Capabilities.</title>
        <authorList>
            <person name="Nagy L.G."/>
            <person name="Riley R."/>
            <person name="Tritt A."/>
            <person name="Adam C."/>
            <person name="Daum C."/>
            <person name="Floudas D."/>
            <person name="Sun H."/>
            <person name="Yadav J.S."/>
            <person name="Pangilinan J."/>
            <person name="Larsson K.H."/>
            <person name="Matsuura K."/>
            <person name="Barry K."/>
            <person name="Labutti K."/>
            <person name="Kuo R."/>
            <person name="Ohm R.A."/>
            <person name="Bhattacharya S.S."/>
            <person name="Shirouzu T."/>
            <person name="Yoshinaga Y."/>
            <person name="Martin F.M."/>
            <person name="Grigoriev I.V."/>
            <person name="Hibbett D.S."/>
        </authorList>
    </citation>
    <scope>NUCLEOTIDE SEQUENCE [LARGE SCALE GENOMIC DNA]</scope>
    <source>
        <strain evidence="2 3">HHB12029</strain>
    </source>
</reference>
<sequence length="163" mass="17993">MRFLDLSCKSQSRTGAVATPGRTTDGAESPPMAQSTLCHSAGRLRRTCALRPQTTRVRSAARSEDGIPLLTKIRTELYSTTPVDSTRPSAFSLLTSTLGAVIRHSGMLERVKAHDNDLTDEARTGPLRALRRYGHSIRGSTQFCTTRFARRLHDLPQQTVQDQ</sequence>
<evidence type="ECO:0000313" key="3">
    <source>
        <dbReference type="Proteomes" id="UP000077266"/>
    </source>
</evidence>
<name>A0A165F8I0_EXIGL</name>
<dbReference type="EMBL" id="KV426097">
    <property type="protein sequence ID" value="KZV88575.1"/>
    <property type="molecule type" value="Genomic_DNA"/>
</dbReference>
<accession>A0A165F8I0</accession>
<evidence type="ECO:0000256" key="1">
    <source>
        <dbReference type="SAM" id="MobiDB-lite"/>
    </source>
</evidence>
<dbReference type="InParanoid" id="A0A165F8I0"/>
<evidence type="ECO:0000313" key="2">
    <source>
        <dbReference type="EMBL" id="KZV88575.1"/>
    </source>
</evidence>
<protein>
    <submittedName>
        <fullName evidence="2">Uncharacterized protein</fullName>
    </submittedName>
</protein>
<gene>
    <name evidence="2" type="ORF">EXIGLDRAFT_174376</name>
</gene>
<dbReference type="Proteomes" id="UP000077266">
    <property type="component" value="Unassembled WGS sequence"/>
</dbReference>
<dbReference type="AlphaFoldDB" id="A0A165F8I0"/>
<feature type="region of interest" description="Disordered" evidence="1">
    <location>
        <begin position="1"/>
        <end position="32"/>
    </location>
</feature>